<evidence type="ECO:0000313" key="1">
    <source>
        <dbReference type="EMBL" id="AQS88500.1"/>
    </source>
</evidence>
<gene>
    <name evidence="1" type="ORF">A0U93_11770</name>
</gene>
<dbReference type="InterPro" id="IPR036409">
    <property type="entry name" value="Aldolase_II/adducin_N_sf"/>
</dbReference>
<evidence type="ECO:0000313" key="2">
    <source>
        <dbReference type="Proteomes" id="UP000188604"/>
    </source>
</evidence>
<dbReference type="InterPro" id="IPR001303">
    <property type="entry name" value="Aldolase_II/adducin_N"/>
</dbReference>
<dbReference type="SUPFAM" id="SSF53639">
    <property type="entry name" value="AraD/HMP-PK domain-like"/>
    <property type="match status" value="1"/>
</dbReference>
<dbReference type="Pfam" id="PF00596">
    <property type="entry name" value="Aldolase_II"/>
    <property type="match status" value="1"/>
</dbReference>
<name>A0A1U9KS72_9PROT</name>
<dbReference type="STRING" id="320497.A0U93_11770"/>
<sequence>MSILPFTEAHDIARETEPDQLAALMSLSARLGANPLRTQGAGGNTSIKDGDSMWIKASGTWLAQAQDRSIMIRVALPPLIAAYHRREPEAETAKAFILSQPDGLPSGVTLRPSIETAVHAVIPYRVVVHIHCVETIAHAVRKDARERLKALLDPLAGVAWAFVAYHRPGVPLARAIETAQSAVPDANVHILANHGLIVSGDTVAEVETRLNMVCAALAITPRPAPQADLARLEELAAASGYRLPSDPHAHATGTDPKTQAVAQGAPMYPDQVIFLGDRIGVLQAGQSLDAQAADAPMLVIVPGCGVLVRGAASDAGTDVMARCLADVARRLDISDPLRRLTADEIYALTHWEAETYRQSLHKAATHA</sequence>
<dbReference type="AlphaFoldDB" id="A0A1U9KS72"/>
<dbReference type="RefSeq" id="WP_077807532.1">
    <property type="nucleotide sequence ID" value="NZ_BJXS01000006.1"/>
</dbReference>
<keyword evidence="2" id="KW-1185">Reference proteome</keyword>
<dbReference type="Gene3D" id="3.40.225.10">
    <property type="entry name" value="Class II aldolase/adducin N-terminal domain"/>
    <property type="match status" value="1"/>
</dbReference>
<protein>
    <submittedName>
        <fullName evidence="1">N-acylmannosamine 1-dehydrogenase</fullName>
    </submittedName>
</protein>
<dbReference type="KEGG" id="nch:A0U93_11770"/>
<accession>A0A1U9KS72</accession>
<reference evidence="1 2" key="1">
    <citation type="submission" date="2016-03" db="EMBL/GenBank/DDBJ databases">
        <title>Acetic acid bacteria sequencing.</title>
        <authorList>
            <person name="Brandt J."/>
            <person name="Jakob F."/>
            <person name="Vogel R.F."/>
        </authorList>
    </citation>
    <scope>NUCLEOTIDE SEQUENCE [LARGE SCALE GENOMIC DNA]</scope>
    <source>
        <strain evidence="1 2">NBRC 101099</strain>
    </source>
</reference>
<dbReference type="OrthoDB" id="9814830at2"/>
<dbReference type="EMBL" id="CP014691">
    <property type="protein sequence ID" value="AQS88500.1"/>
    <property type="molecule type" value="Genomic_DNA"/>
</dbReference>
<organism evidence="1 2">
    <name type="scientific">Neoasaia chiangmaiensis</name>
    <dbReference type="NCBI Taxonomy" id="320497"/>
    <lineage>
        <taxon>Bacteria</taxon>
        <taxon>Pseudomonadati</taxon>
        <taxon>Pseudomonadota</taxon>
        <taxon>Alphaproteobacteria</taxon>
        <taxon>Acetobacterales</taxon>
        <taxon>Acetobacteraceae</taxon>
        <taxon>Neoasaia</taxon>
    </lineage>
</organism>
<dbReference type="SMART" id="SM01007">
    <property type="entry name" value="Aldolase_II"/>
    <property type="match status" value="1"/>
</dbReference>
<dbReference type="Proteomes" id="UP000188604">
    <property type="component" value="Chromosome"/>
</dbReference>
<proteinExistence type="predicted"/>